<feature type="domain" description="Intradiol ring-cleavage dioxygenases" evidence="1">
    <location>
        <begin position="79"/>
        <end position="213"/>
    </location>
</feature>
<protein>
    <recommendedName>
        <fullName evidence="1">Intradiol ring-cleavage dioxygenases domain-containing protein</fullName>
    </recommendedName>
</protein>
<dbReference type="SUPFAM" id="SSF49482">
    <property type="entry name" value="Aromatic compound dioxygenase"/>
    <property type="match status" value="1"/>
</dbReference>
<dbReference type="EMBL" id="JAALLT010000004">
    <property type="protein sequence ID" value="NGP77915.1"/>
    <property type="molecule type" value="Genomic_DNA"/>
</dbReference>
<accession>A0A6M1T7I2</accession>
<dbReference type="InterPro" id="IPR000627">
    <property type="entry name" value="Intradiol_dOase_C"/>
</dbReference>
<organism evidence="2 3">
    <name type="scientific">Halalkalibaculum roseum</name>
    <dbReference type="NCBI Taxonomy" id="2709311"/>
    <lineage>
        <taxon>Bacteria</taxon>
        <taxon>Pseudomonadati</taxon>
        <taxon>Balneolota</taxon>
        <taxon>Balneolia</taxon>
        <taxon>Balneolales</taxon>
        <taxon>Balneolaceae</taxon>
        <taxon>Halalkalibaculum</taxon>
    </lineage>
</organism>
<dbReference type="GO" id="GO:0016702">
    <property type="term" value="F:oxidoreductase activity, acting on single donors with incorporation of molecular oxygen, incorporation of two atoms of oxygen"/>
    <property type="evidence" value="ECO:0007669"/>
    <property type="project" value="InterPro"/>
</dbReference>
<dbReference type="Gene3D" id="2.60.130.10">
    <property type="entry name" value="Aromatic compound dioxygenase"/>
    <property type="match status" value="1"/>
</dbReference>
<dbReference type="GO" id="GO:0008199">
    <property type="term" value="F:ferric iron binding"/>
    <property type="evidence" value="ECO:0007669"/>
    <property type="project" value="InterPro"/>
</dbReference>
<dbReference type="AlphaFoldDB" id="A0A6M1T7I2"/>
<evidence type="ECO:0000313" key="2">
    <source>
        <dbReference type="EMBL" id="NGP77915.1"/>
    </source>
</evidence>
<proteinExistence type="predicted"/>
<evidence type="ECO:0000313" key="3">
    <source>
        <dbReference type="Proteomes" id="UP000473278"/>
    </source>
</evidence>
<comment type="caution">
    <text evidence="2">The sequence shown here is derived from an EMBL/GenBank/DDBJ whole genome shotgun (WGS) entry which is preliminary data.</text>
</comment>
<gene>
    <name evidence="2" type="ORF">G3570_14800</name>
</gene>
<name>A0A6M1T7I2_9BACT</name>
<dbReference type="PANTHER" id="PTHR34315:SF1">
    <property type="entry name" value="INTRADIOL RING-CLEAVAGE DIOXYGENASES DOMAIN-CONTAINING PROTEIN-RELATED"/>
    <property type="match status" value="1"/>
</dbReference>
<dbReference type="Proteomes" id="UP000473278">
    <property type="component" value="Unassembled WGS sequence"/>
</dbReference>
<evidence type="ECO:0000259" key="1">
    <source>
        <dbReference type="Pfam" id="PF00775"/>
    </source>
</evidence>
<reference evidence="2 3" key="1">
    <citation type="submission" date="2020-02" db="EMBL/GenBank/DDBJ databases">
        <title>Balneolaceae bacterium YR4-1, complete genome.</title>
        <authorList>
            <person name="Li Y."/>
            <person name="Wu S."/>
        </authorList>
    </citation>
    <scope>NUCLEOTIDE SEQUENCE [LARGE SCALE GENOMIC DNA]</scope>
    <source>
        <strain evidence="2 3">YR4-1</strain>
    </source>
</reference>
<dbReference type="PANTHER" id="PTHR34315">
    <property type="match status" value="1"/>
</dbReference>
<dbReference type="InterPro" id="IPR015889">
    <property type="entry name" value="Intradiol_dOase_core"/>
</dbReference>
<dbReference type="RefSeq" id="WP_165143610.1">
    <property type="nucleotide sequence ID" value="NZ_JAALLT010000004.1"/>
</dbReference>
<keyword evidence="3" id="KW-1185">Reference proteome</keyword>
<dbReference type="Pfam" id="PF00775">
    <property type="entry name" value="Dioxygenase_C"/>
    <property type="match status" value="1"/>
</dbReference>
<sequence length="251" mass="28408">MKKTTRKRFLMGLGTLGTGALATWFFRKPIIRNLIFTGDFDPAKLTNAPSGSEDLCILTSGQTEGPFYYPSPERVNISEDRDGQKLTLRLQVNRHPNCTPVEGAVVEIWHCDAEGTYSGYPEEITRDEWKTFIFLLREGEDKNGVYHVDPVNETRFLRGLQRTDADGWVQFETIFPGWYVGRVPHIHAKIMVSEDEQLTTQFYFDSNLCDDIYTQKASYSKFGKSPLAIEQDVVLSGGDANGLLLNVQPNN</sequence>